<feature type="transmembrane region" description="Helical" evidence="6">
    <location>
        <begin position="274"/>
        <end position="300"/>
    </location>
</feature>
<feature type="transmembrane region" description="Helical" evidence="6">
    <location>
        <begin position="307"/>
        <end position="325"/>
    </location>
</feature>
<name>A0A9D9E7C8_9BACT</name>
<dbReference type="Gene3D" id="3.40.1710.10">
    <property type="entry name" value="abc type-2 transporter like domain"/>
    <property type="match status" value="1"/>
</dbReference>
<gene>
    <name evidence="8" type="ORF">IAC54_05610</name>
</gene>
<reference evidence="8" key="2">
    <citation type="journal article" date="2021" name="PeerJ">
        <title>Extensive microbial diversity within the chicken gut microbiome revealed by metagenomics and culture.</title>
        <authorList>
            <person name="Gilroy R."/>
            <person name="Ravi A."/>
            <person name="Getino M."/>
            <person name="Pursley I."/>
            <person name="Horton D.L."/>
            <person name="Alikhan N.F."/>
            <person name="Baker D."/>
            <person name="Gharbi K."/>
            <person name="Hall N."/>
            <person name="Watson M."/>
            <person name="Adriaenssens E.M."/>
            <person name="Foster-Nyarko E."/>
            <person name="Jarju S."/>
            <person name="Secka A."/>
            <person name="Antonio M."/>
            <person name="Oren A."/>
            <person name="Chaudhuri R.R."/>
            <person name="La Ragione R."/>
            <person name="Hildebrand F."/>
            <person name="Pallen M.J."/>
        </authorList>
    </citation>
    <scope>NUCLEOTIDE SEQUENCE</scope>
    <source>
        <strain evidence="8">G3-4614</strain>
    </source>
</reference>
<feature type="transmembrane region" description="Helical" evidence="6">
    <location>
        <begin position="364"/>
        <end position="381"/>
    </location>
</feature>
<comment type="caution">
    <text evidence="8">The sequence shown here is derived from an EMBL/GenBank/DDBJ whole genome shotgun (WGS) entry which is preliminary data.</text>
</comment>
<feature type="transmembrane region" description="Helical" evidence="6">
    <location>
        <begin position="200"/>
        <end position="217"/>
    </location>
</feature>
<evidence type="ECO:0000259" key="7">
    <source>
        <dbReference type="Pfam" id="PF12698"/>
    </source>
</evidence>
<comment type="subcellular location">
    <subcellularLocation>
        <location evidence="1">Cell membrane</location>
        <topology evidence="1">Multi-pass membrane protein</topology>
    </subcellularLocation>
</comment>
<dbReference type="GO" id="GO:0140359">
    <property type="term" value="F:ABC-type transporter activity"/>
    <property type="evidence" value="ECO:0007669"/>
    <property type="project" value="InterPro"/>
</dbReference>
<reference evidence="8" key="1">
    <citation type="submission" date="2020-10" db="EMBL/GenBank/DDBJ databases">
        <authorList>
            <person name="Gilroy R."/>
        </authorList>
    </citation>
    <scope>NUCLEOTIDE SEQUENCE</scope>
    <source>
        <strain evidence="8">G3-4614</strain>
    </source>
</reference>
<organism evidence="8 9">
    <name type="scientific">Candidatus Caccoplasma merdipullorum</name>
    <dbReference type="NCBI Taxonomy" id="2840718"/>
    <lineage>
        <taxon>Bacteria</taxon>
        <taxon>Pseudomonadati</taxon>
        <taxon>Bacteroidota</taxon>
        <taxon>Bacteroidia</taxon>
        <taxon>Bacteroidales</taxon>
        <taxon>Bacteroidaceae</taxon>
        <taxon>Bacteroidaceae incertae sedis</taxon>
        <taxon>Candidatus Caccoplasma</taxon>
    </lineage>
</organism>
<keyword evidence="4 6" id="KW-1133">Transmembrane helix</keyword>
<evidence type="ECO:0000256" key="6">
    <source>
        <dbReference type="SAM" id="Phobius"/>
    </source>
</evidence>
<accession>A0A9D9E7C8</accession>
<proteinExistence type="predicted"/>
<keyword evidence="2" id="KW-1003">Cell membrane</keyword>
<dbReference type="InterPro" id="IPR013525">
    <property type="entry name" value="ABC2_TM"/>
</dbReference>
<dbReference type="EMBL" id="JADIMW010000063">
    <property type="protein sequence ID" value="MBO8438359.1"/>
    <property type="molecule type" value="Genomic_DNA"/>
</dbReference>
<evidence type="ECO:0000256" key="5">
    <source>
        <dbReference type="ARBA" id="ARBA00023136"/>
    </source>
</evidence>
<keyword evidence="3 6" id="KW-0812">Transmembrane</keyword>
<keyword evidence="5 6" id="KW-0472">Membrane</keyword>
<evidence type="ECO:0000256" key="4">
    <source>
        <dbReference type="ARBA" id="ARBA00022989"/>
    </source>
</evidence>
<dbReference type="Proteomes" id="UP000823636">
    <property type="component" value="Unassembled WGS sequence"/>
</dbReference>
<protein>
    <submittedName>
        <fullName evidence="8">ABC transporter permease</fullName>
    </submittedName>
</protein>
<evidence type="ECO:0000256" key="1">
    <source>
        <dbReference type="ARBA" id="ARBA00004651"/>
    </source>
</evidence>
<dbReference type="AlphaFoldDB" id="A0A9D9E7C8"/>
<feature type="domain" description="ABC-2 type transporter transmembrane" evidence="7">
    <location>
        <begin position="31"/>
        <end position="378"/>
    </location>
</feature>
<sequence length="395" mass="44248">MLIDKIKYYVDILKRVSGREIEIIISRPIYILGIIIAPLLCCAIYIPMMSSGLPQKIPAGVVDLDNTPTSRALVRNLNSLEMMDVVSQPASFTEAREDVQMGRIYGFLIIPEGFEAKAMSGRQPEISYYTNNAYFIPAALLFKGFKTMTVLSSGKVTMQTKLAKGEYEYQIMPQLQPISYEAVALGNPWLNYSVYLNNNLLPGMLQLMILLMTCFCIGQEVKRQTAREWISESNNSIILAITGKLLPQTILFSLIGIFYLSLMYGYLKFPHANGFLPMVVAMVMLVVASQSVGVIIMSFVPSLRVGLSAAGLYGVLSLSLAGFTFPTEAMYEPMQIFSEIVPLRHYFLIYCGQALNGIPIHYSLMQYLYLFAFFAAALPLLKRLKLAMLRQIYVP</sequence>
<evidence type="ECO:0000256" key="3">
    <source>
        <dbReference type="ARBA" id="ARBA00022692"/>
    </source>
</evidence>
<evidence type="ECO:0000256" key="2">
    <source>
        <dbReference type="ARBA" id="ARBA00022475"/>
    </source>
</evidence>
<feature type="transmembrane region" description="Helical" evidence="6">
    <location>
        <begin position="237"/>
        <end position="262"/>
    </location>
</feature>
<dbReference type="PANTHER" id="PTHR30294">
    <property type="entry name" value="MEMBRANE COMPONENT OF ABC TRANSPORTER YHHJ-RELATED"/>
    <property type="match status" value="1"/>
</dbReference>
<dbReference type="InterPro" id="IPR051449">
    <property type="entry name" value="ABC-2_transporter_component"/>
</dbReference>
<dbReference type="PANTHER" id="PTHR30294:SF47">
    <property type="entry name" value="INNER MEMBRANE TRANSPORT PERMEASE YHHJ"/>
    <property type="match status" value="1"/>
</dbReference>
<dbReference type="GO" id="GO:0005886">
    <property type="term" value="C:plasma membrane"/>
    <property type="evidence" value="ECO:0007669"/>
    <property type="project" value="UniProtKB-SubCell"/>
</dbReference>
<evidence type="ECO:0000313" key="8">
    <source>
        <dbReference type="EMBL" id="MBO8438359.1"/>
    </source>
</evidence>
<feature type="transmembrane region" description="Helical" evidence="6">
    <location>
        <begin position="29"/>
        <end position="48"/>
    </location>
</feature>
<evidence type="ECO:0000313" key="9">
    <source>
        <dbReference type="Proteomes" id="UP000823636"/>
    </source>
</evidence>
<dbReference type="Pfam" id="PF12698">
    <property type="entry name" value="ABC2_membrane_3"/>
    <property type="match status" value="1"/>
</dbReference>